<dbReference type="STRING" id="361183.AMC99_00419"/>
<evidence type="ECO:0000256" key="7">
    <source>
        <dbReference type="RuleBase" id="RU003355"/>
    </source>
</evidence>
<dbReference type="KEGG" id="aep:AMC99_00419"/>
<dbReference type="GO" id="GO:0006508">
    <property type="term" value="P:proteolysis"/>
    <property type="evidence" value="ECO:0007669"/>
    <property type="project" value="UniProtKB-KW"/>
</dbReference>
<dbReference type="Pfam" id="PF00082">
    <property type="entry name" value="Peptidase_S8"/>
    <property type="match status" value="1"/>
</dbReference>
<keyword evidence="4 6" id="KW-0378">Hydrolase</keyword>
<evidence type="ECO:0000259" key="8">
    <source>
        <dbReference type="Pfam" id="PF00082"/>
    </source>
</evidence>
<keyword evidence="3" id="KW-0732">Signal</keyword>
<evidence type="ECO:0000256" key="3">
    <source>
        <dbReference type="ARBA" id="ARBA00022729"/>
    </source>
</evidence>
<dbReference type="PRINTS" id="PR00723">
    <property type="entry name" value="SUBTILISIN"/>
</dbReference>
<dbReference type="PROSITE" id="PS51892">
    <property type="entry name" value="SUBTILASE"/>
    <property type="match status" value="1"/>
</dbReference>
<keyword evidence="10" id="KW-1185">Reference proteome</keyword>
<dbReference type="InterPro" id="IPR050131">
    <property type="entry name" value="Peptidase_S8_subtilisin-like"/>
</dbReference>
<evidence type="ECO:0000313" key="9">
    <source>
        <dbReference type="EMBL" id="ALE15731.1"/>
    </source>
</evidence>
<accession>A0A0M5KZY9</accession>
<feature type="active site" description="Charge relay system" evidence="6">
    <location>
        <position position="80"/>
    </location>
</feature>
<dbReference type="EMBL" id="CP012669">
    <property type="protein sequence ID" value="ALE15731.1"/>
    <property type="molecule type" value="Genomic_DNA"/>
</dbReference>
<dbReference type="CDD" id="cd04848">
    <property type="entry name" value="Peptidases_S8_Autotransporter_serine_protease_like"/>
    <property type="match status" value="1"/>
</dbReference>
<protein>
    <submittedName>
        <fullName evidence="9">Alkaline protease</fullName>
        <ecNumber evidence="9">3.4.21.-</ecNumber>
    </submittedName>
</protein>
<dbReference type="InterPro" id="IPR036852">
    <property type="entry name" value="Peptidase_S8/S53_dom_sf"/>
</dbReference>
<dbReference type="EC" id="3.4.21.-" evidence="9"/>
<dbReference type="SUPFAM" id="SSF52743">
    <property type="entry name" value="Subtilisin-like"/>
    <property type="match status" value="1"/>
</dbReference>
<evidence type="ECO:0000256" key="6">
    <source>
        <dbReference type="PROSITE-ProRule" id="PRU01240"/>
    </source>
</evidence>
<sequence length="718" mass="75025">MQPQLPTDTIGYNTPEFRRSDGPAFHGAPSAWVAGATGSGQVIAVIDSGIDQANAEFAGRISPLSTGINGNTTFQEEDNHGTLVSLVAAADNNNSGNVGIAYDATILAIRSDDPGTCAADDCNFGDVSDGIRYAVDHGAVVINMSLGGSAPSSNEIDAIRYAAANDVVVVISSGNDGDRFPDPFASGSFATSGTNVIIVGSVNENGVASDFSNGATGYRSHYIAALGEDVYVVFDGSGWLISGTSFSAPQVSGAVALIAQAFPNLTAPEIIELLMTTAQDVGEAGPDDVYGQGIMNIREAFQPQGRTTLAGSQTAVATIDDVAIGSTAMGDALVAQGLKTLITDRFDRAFGYDIGSRMQGAQIAPRLQDAVSREVQFSAVETAAYSVSFTTGKGPRAGGLEWTDALRLTKDDADRAKFLAASVAARVSPDLQLGVGIAQGASGLVAQLQGSGRTNLKPAFLVAPSATGEEGRFSSSDMSLALRHKTGPWGLTLHAEKGDQWLGDYRFAGEVAFGVREHRPSRSIGLAVDREFGPLQASLGMTWKNEDGTVLGGYFGDFLGVTGADSAFIDFDIRRDLGSGWRAGAALRGGMTSPRAGSIIGGGSTLWSNAWSIDLARQGMFSANDSLGLRVSQSLRIEDGGFNLVLPVAYDYATESPIYGTQHLNLAPDGREIMGELAWRGTLMSGNAAASLFYRKDPGHYASEPDDAGVVLRWDRKF</sequence>
<dbReference type="PANTHER" id="PTHR43806:SF11">
    <property type="entry name" value="CEREVISIN-RELATED"/>
    <property type="match status" value="1"/>
</dbReference>
<proteinExistence type="inferred from homology"/>
<dbReference type="InterPro" id="IPR023827">
    <property type="entry name" value="Peptidase_S8_Asp-AS"/>
</dbReference>
<evidence type="ECO:0000256" key="1">
    <source>
        <dbReference type="ARBA" id="ARBA00011073"/>
    </source>
</evidence>
<dbReference type="PATRIC" id="fig|361183.4.peg.414"/>
<organism evidence="9 10">
    <name type="scientific">Altererythrobacter epoxidivorans</name>
    <dbReference type="NCBI Taxonomy" id="361183"/>
    <lineage>
        <taxon>Bacteria</taxon>
        <taxon>Pseudomonadati</taxon>
        <taxon>Pseudomonadota</taxon>
        <taxon>Alphaproteobacteria</taxon>
        <taxon>Sphingomonadales</taxon>
        <taxon>Erythrobacteraceae</taxon>
        <taxon>Altererythrobacter</taxon>
    </lineage>
</organism>
<evidence type="ECO:0000256" key="2">
    <source>
        <dbReference type="ARBA" id="ARBA00022670"/>
    </source>
</evidence>
<feature type="domain" description="Peptidase S8/S53" evidence="8">
    <location>
        <begin position="38"/>
        <end position="293"/>
    </location>
</feature>
<evidence type="ECO:0000256" key="4">
    <source>
        <dbReference type="ARBA" id="ARBA00022801"/>
    </source>
</evidence>
<feature type="active site" description="Charge relay system" evidence="6">
    <location>
        <position position="245"/>
    </location>
</feature>
<name>A0A0M5KZY9_9SPHN</name>
<dbReference type="InterPro" id="IPR023828">
    <property type="entry name" value="Peptidase_S8_Ser-AS"/>
</dbReference>
<dbReference type="GO" id="GO:0004252">
    <property type="term" value="F:serine-type endopeptidase activity"/>
    <property type="evidence" value="ECO:0007669"/>
    <property type="project" value="UniProtKB-UniRule"/>
</dbReference>
<evidence type="ECO:0000256" key="5">
    <source>
        <dbReference type="ARBA" id="ARBA00022825"/>
    </source>
</evidence>
<dbReference type="PANTHER" id="PTHR43806">
    <property type="entry name" value="PEPTIDASE S8"/>
    <property type="match status" value="1"/>
</dbReference>
<dbReference type="InterPro" id="IPR000209">
    <property type="entry name" value="Peptidase_S8/S53_dom"/>
</dbReference>
<dbReference type="AlphaFoldDB" id="A0A0M5KZY9"/>
<keyword evidence="5 6" id="KW-0720">Serine protease</keyword>
<feature type="active site" description="Charge relay system" evidence="6">
    <location>
        <position position="47"/>
    </location>
</feature>
<evidence type="ECO:0000313" key="10">
    <source>
        <dbReference type="Proteomes" id="UP000057938"/>
    </source>
</evidence>
<dbReference type="Proteomes" id="UP000057938">
    <property type="component" value="Chromosome"/>
</dbReference>
<reference evidence="9 10" key="1">
    <citation type="submission" date="2015-09" db="EMBL/GenBank/DDBJ databases">
        <title>Complete genome sequence of a benzo[a]pyrene-degrading bacterium Altererythrobacter epoxidivorans CGMCC 1.7731T.</title>
        <authorList>
            <person name="Li Z."/>
            <person name="Cheng H."/>
            <person name="Huo Y."/>
            <person name="Xu X."/>
        </authorList>
    </citation>
    <scope>NUCLEOTIDE SEQUENCE [LARGE SCALE GENOMIC DNA]</scope>
    <source>
        <strain evidence="9 10">CGMCC 1.7731</strain>
    </source>
</reference>
<dbReference type="InterPro" id="IPR015500">
    <property type="entry name" value="Peptidase_S8_subtilisin-rel"/>
</dbReference>
<gene>
    <name evidence="9" type="ORF">AMC99_00419</name>
</gene>
<dbReference type="Gene3D" id="3.40.50.200">
    <property type="entry name" value="Peptidase S8/S53 domain"/>
    <property type="match status" value="1"/>
</dbReference>
<dbReference type="PROSITE" id="PS00136">
    <property type="entry name" value="SUBTILASE_ASP"/>
    <property type="match status" value="1"/>
</dbReference>
<keyword evidence="2 6" id="KW-0645">Protease</keyword>
<dbReference type="RefSeq" id="WP_061922146.1">
    <property type="nucleotide sequence ID" value="NZ_CP012669.1"/>
</dbReference>
<dbReference type="PROSITE" id="PS00138">
    <property type="entry name" value="SUBTILASE_SER"/>
    <property type="match status" value="1"/>
</dbReference>
<comment type="similarity">
    <text evidence="1 6 7">Belongs to the peptidase S8 family.</text>
</comment>
<dbReference type="InterPro" id="IPR034061">
    <property type="entry name" value="Peptidases_S8_Autotransporter"/>
</dbReference>